<dbReference type="RefSeq" id="WP_006890120.1">
    <property type="nucleotide sequence ID" value="NZ_JH109152.1"/>
</dbReference>
<feature type="compositionally biased region" description="Polar residues" evidence="1">
    <location>
        <begin position="76"/>
        <end position="86"/>
    </location>
</feature>
<organism evidence="2 3">
    <name type="scientific">Methylobacter tundripaludum (strain ATCC BAA-1195 / DSM 17260 / SV96)</name>
    <dbReference type="NCBI Taxonomy" id="697282"/>
    <lineage>
        <taxon>Bacteria</taxon>
        <taxon>Pseudomonadati</taxon>
        <taxon>Pseudomonadota</taxon>
        <taxon>Gammaproteobacteria</taxon>
        <taxon>Methylococcales</taxon>
        <taxon>Methylococcaceae</taxon>
        <taxon>Methylobacter</taxon>
    </lineage>
</organism>
<protein>
    <recommendedName>
        <fullName evidence="4">Terminase small subunit</fullName>
    </recommendedName>
</protein>
<keyword evidence="3" id="KW-1185">Reference proteome</keyword>
<dbReference type="STRING" id="697282.Mettu_0946"/>
<dbReference type="AlphaFoldDB" id="G3IRD4"/>
<evidence type="ECO:0000313" key="2">
    <source>
        <dbReference type="EMBL" id="EGW22145.1"/>
    </source>
</evidence>
<dbReference type="Proteomes" id="UP000004664">
    <property type="component" value="Unassembled WGS sequence"/>
</dbReference>
<sequence>MTFMSQTAFADHIGVNRSHVTQLKNADRLVMEDGKVNVEASIQRIAETKDPSKEGVTKRHEQERERKEQDAGKESSAVSGSGSRYQSAKARREEANAELTEIDLKTRRGQLLVADEARACVADGDTIIRNRLESLPDILAPQLAAETDEQKIRSMLMDHIESLLGDLSRSFLHLSKVEKT</sequence>
<feature type="compositionally biased region" description="Basic and acidic residues" evidence="1">
    <location>
        <begin position="46"/>
        <end position="73"/>
    </location>
</feature>
<feature type="region of interest" description="Disordered" evidence="1">
    <location>
        <begin position="43"/>
        <end position="96"/>
    </location>
</feature>
<evidence type="ECO:0008006" key="4">
    <source>
        <dbReference type="Google" id="ProtNLM"/>
    </source>
</evidence>
<proteinExistence type="predicted"/>
<dbReference type="EMBL" id="JH109152">
    <property type="protein sequence ID" value="EGW22145.1"/>
    <property type="molecule type" value="Genomic_DNA"/>
</dbReference>
<dbReference type="OrthoDB" id="6050435at2"/>
<name>G3IRD4_METTV</name>
<evidence type="ECO:0000256" key="1">
    <source>
        <dbReference type="SAM" id="MobiDB-lite"/>
    </source>
</evidence>
<dbReference type="eggNOG" id="COG4220">
    <property type="taxonomic scope" value="Bacteria"/>
</dbReference>
<dbReference type="HOGENOM" id="CLU_119871_0_0_6"/>
<evidence type="ECO:0000313" key="3">
    <source>
        <dbReference type="Proteomes" id="UP000004664"/>
    </source>
</evidence>
<gene>
    <name evidence="2" type="ORF">Mettu_0946</name>
</gene>
<accession>G3IRD4</accession>
<reference evidence="2 3" key="1">
    <citation type="submission" date="2011-06" db="EMBL/GenBank/DDBJ databases">
        <title>Genomic sequence of Methylobacter tundripaludum SV96.</title>
        <authorList>
            <consortium name="US DOE Joint Genome Institute"/>
            <person name="Lucas S."/>
            <person name="Han J."/>
            <person name="Lapidus A."/>
            <person name="Cheng J.-F."/>
            <person name="Goodwin L."/>
            <person name="Pitluck S."/>
            <person name="Held B."/>
            <person name="Detter J.C."/>
            <person name="Han C."/>
            <person name="Tapia R."/>
            <person name="Land M."/>
            <person name="Hauser L."/>
            <person name="Kyrpides N."/>
            <person name="Ivanova N."/>
            <person name="Ovchinnikova G."/>
            <person name="Pagani I."/>
            <person name="Klotz M.G."/>
            <person name="Dispirito A.A."/>
            <person name="Murrell J.C."/>
            <person name="Dunfield P."/>
            <person name="Kalyuzhnaya M.G."/>
            <person name="Svenning M."/>
            <person name="Trotsenko Y.A."/>
            <person name="Stein L.Y."/>
            <person name="Woyke T."/>
        </authorList>
    </citation>
    <scope>NUCLEOTIDE SEQUENCE [LARGE SCALE GENOMIC DNA]</scope>
    <source>
        <strain evidence="3">ATCC BAA-1195 / DSM 17260 / SV96</strain>
    </source>
</reference>